<protein>
    <submittedName>
        <fullName evidence="1">Uncharacterized protein</fullName>
    </submittedName>
</protein>
<organism evidence="1 2">
    <name type="scientific">Bacillus pumilus</name>
    <name type="common">Bacillus mesentericus</name>
    <dbReference type="NCBI Taxonomy" id="1408"/>
    <lineage>
        <taxon>Bacteria</taxon>
        <taxon>Bacillati</taxon>
        <taxon>Bacillota</taxon>
        <taxon>Bacilli</taxon>
        <taxon>Bacillales</taxon>
        <taxon>Bacillaceae</taxon>
        <taxon>Bacillus</taxon>
    </lineage>
</organism>
<dbReference type="AlphaFoldDB" id="A0A2A5IK43"/>
<reference evidence="1 2" key="1">
    <citation type="submission" date="2017-06" db="EMBL/GenBank/DDBJ databases">
        <title>Draft Genome Sequence of Bacillus sp Strain 36R Isolated from saline sediment at Atanasia, Sonora, Mexico.</title>
        <authorList>
            <person name="Sanchez Diaz R."/>
            <person name="Quiroz Macias M.E."/>
            <person name="Ibarra Gamez J.C."/>
            <person name="Enciso Ibarra J."/>
            <person name="Gomez Gil B."/>
            <person name="Galaviz Silva L."/>
        </authorList>
    </citation>
    <scope>NUCLEOTIDE SEQUENCE [LARGE SCALE GENOMIC DNA]</scope>
    <source>
        <strain evidence="1 2">36R_ATNSAL</strain>
    </source>
</reference>
<dbReference type="OrthoDB" id="9883100at2"/>
<accession>A0A2A5IK43</accession>
<comment type="caution">
    <text evidence="1">The sequence shown here is derived from an EMBL/GenBank/DDBJ whole genome shotgun (WGS) entry which is preliminary data.</text>
</comment>
<dbReference type="Proteomes" id="UP000228754">
    <property type="component" value="Unassembled WGS sequence"/>
</dbReference>
<evidence type="ECO:0000313" key="2">
    <source>
        <dbReference type="Proteomes" id="UP000228754"/>
    </source>
</evidence>
<gene>
    <name evidence="1" type="ORF">CEY02_19825</name>
</gene>
<sequence length="70" mass="7958">MSKYVNSVILDVVAMVDQTSSSHQTADLSTDHLLAKFNDILEIVLINRHGETLKLEAYEFNYEVNESEEV</sequence>
<dbReference type="EMBL" id="NKHG01000135">
    <property type="protein sequence ID" value="PCK17685.1"/>
    <property type="molecule type" value="Genomic_DNA"/>
</dbReference>
<name>A0A2A5IK43_BACPU</name>
<evidence type="ECO:0000313" key="1">
    <source>
        <dbReference type="EMBL" id="PCK17685.1"/>
    </source>
</evidence>
<proteinExistence type="predicted"/>